<feature type="domain" description="C2" evidence="5">
    <location>
        <begin position="560"/>
        <end position="693"/>
    </location>
</feature>
<dbReference type="GO" id="GO:0030276">
    <property type="term" value="F:clathrin binding"/>
    <property type="evidence" value="ECO:0007669"/>
    <property type="project" value="TreeGrafter"/>
</dbReference>
<keyword evidence="4" id="KW-0472">Membrane</keyword>
<dbReference type="InterPro" id="IPR000008">
    <property type="entry name" value="C2_dom"/>
</dbReference>
<keyword evidence="4" id="KW-0812">Transmembrane</keyword>
<gene>
    <name evidence="6" type="primary">Syt7</name>
    <name evidence="6" type="ORF">RHOROS_R11398</name>
</gene>
<evidence type="ECO:0000256" key="3">
    <source>
        <dbReference type="SAM" id="MobiDB-lite"/>
    </source>
</evidence>
<feature type="transmembrane region" description="Helical" evidence="4">
    <location>
        <begin position="15"/>
        <end position="39"/>
    </location>
</feature>
<comment type="similarity">
    <text evidence="1">Belongs to the synaptotagmin family.</text>
</comment>
<evidence type="ECO:0000256" key="4">
    <source>
        <dbReference type="SAM" id="Phobius"/>
    </source>
</evidence>
<dbReference type="GO" id="GO:0008021">
    <property type="term" value="C:synaptic vesicle"/>
    <property type="evidence" value="ECO:0007669"/>
    <property type="project" value="TreeGrafter"/>
</dbReference>
<name>A0A7K8S7W4_9PASS</name>
<dbReference type="PANTHER" id="PTHR10024:SF344">
    <property type="entry name" value="SYNAPTOTAGMIN-7"/>
    <property type="match status" value="1"/>
</dbReference>
<dbReference type="Proteomes" id="UP000574210">
    <property type="component" value="Unassembled WGS sequence"/>
</dbReference>
<feature type="compositionally biased region" description="Basic and acidic residues" evidence="3">
    <location>
        <begin position="138"/>
        <end position="150"/>
    </location>
</feature>
<dbReference type="PROSITE" id="PS50004">
    <property type="entry name" value="C2"/>
    <property type="match status" value="2"/>
</dbReference>
<reference evidence="6 7" key="1">
    <citation type="submission" date="2019-09" db="EMBL/GenBank/DDBJ databases">
        <title>Bird 10,000 Genomes (B10K) Project - Family phase.</title>
        <authorList>
            <person name="Zhang G."/>
        </authorList>
    </citation>
    <scope>NUCLEOTIDE SEQUENCE [LARGE SCALE GENOMIC DNA]</scope>
    <source>
        <strain evidence="6">B10K-CU-031-12</strain>
        <tissue evidence="6">Muscle</tissue>
    </source>
</reference>
<dbReference type="GO" id="GO:0005886">
    <property type="term" value="C:plasma membrane"/>
    <property type="evidence" value="ECO:0007669"/>
    <property type="project" value="TreeGrafter"/>
</dbReference>
<dbReference type="Pfam" id="PF00168">
    <property type="entry name" value="C2"/>
    <property type="match status" value="2"/>
</dbReference>
<feature type="region of interest" description="Disordered" evidence="3">
    <location>
        <begin position="205"/>
        <end position="300"/>
    </location>
</feature>
<proteinExistence type="inferred from homology"/>
<feature type="compositionally biased region" description="Low complexity" evidence="3">
    <location>
        <begin position="256"/>
        <end position="267"/>
    </location>
</feature>
<sequence>PVCALLPPGTPSRDVLLVSAIITVSLSVTIVLCGICQWCQRKMGKRYKTSLETVGTPDSSRGRSEKKTINDLDRDFWNNNDNTVQQKWSSYPPKEFILNISPYAPYGDPRLSLNGSGGSGAKLTASAAAGLSGGGDGRPGDKQRLGEDGMRSSVSAHSEPGAGKAARGRWHTVQSHLAAGKLSLSGGVSTARFEDSTLSTATTLEYIPTSAGDPKFQRPRTLVRQQSLQQPLSQHQRANHSQPTTSQSLGHLQAHSGSSAAAANSRGSRGGGPARQGTAAGSKQRMAGGRSRSNPGSWDHVVGQIRNRGLDMKSFLEGRMVVLSLVLGLSEQDDFANIPDRGGAGTQPNQANAQGDKRGGRGRGQLPAGGKAGNAAPAPGQPPHDESDRKTEPHSSVSDLVNSLTSGGGMSPALRSPPSSAPLGGLSPGSEDDEGHEGVSGGDLGRIQFSVGYNFQEWGGTVKIMKAQELPAKDLGGTSDPFVKIYLLPDKKHKLETKVKRKNLNPHWNETFLFEGMDWDGLDGIRVGAEPPGVQLSSSHRKELWGAWVSSGNTCVLQGSRGELLLSLCYNPSANSIVVNIIKARNLKAMDIGGTSDPYVKVWLMYKDKRVEKKKTVVMKRCLNPVFNESFAFDIPTERLRETTIVITVMDKDRLSRNDVIGKIYLSWKSGPGGGGHWKDMIARPRQAVAQWHQLKA</sequence>
<dbReference type="AlphaFoldDB" id="A0A7K8S7W4"/>
<feature type="compositionally biased region" description="Basic and acidic residues" evidence="3">
    <location>
        <begin position="383"/>
        <end position="393"/>
    </location>
</feature>
<dbReference type="SUPFAM" id="SSF49562">
    <property type="entry name" value="C2 domain (Calcium/lipid-binding domain, CaLB)"/>
    <property type="match status" value="2"/>
</dbReference>
<evidence type="ECO:0000256" key="2">
    <source>
        <dbReference type="ARBA" id="ARBA00022737"/>
    </source>
</evidence>
<feature type="domain" description="C2" evidence="5">
    <location>
        <begin position="443"/>
        <end position="559"/>
    </location>
</feature>
<dbReference type="InterPro" id="IPR035892">
    <property type="entry name" value="C2_domain_sf"/>
</dbReference>
<dbReference type="Gene3D" id="2.60.40.150">
    <property type="entry name" value="C2 domain"/>
    <property type="match status" value="2"/>
</dbReference>
<dbReference type="PRINTS" id="PR00399">
    <property type="entry name" value="SYNAPTOTAGMN"/>
</dbReference>
<dbReference type="GO" id="GO:0000149">
    <property type="term" value="F:SNARE binding"/>
    <property type="evidence" value="ECO:0007669"/>
    <property type="project" value="TreeGrafter"/>
</dbReference>
<dbReference type="EMBL" id="VWYZ01000501">
    <property type="protein sequence ID" value="NXF25991.1"/>
    <property type="molecule type" value="Genomic_DNA"/>
</dbReference>
<comment type="caution">
    <text evidence="6">The sequence shown here is derived from an EMBL/GenBank/DDBJ whole genome shotgun (WGS) entry which is preliminary data.</text>
</comment>
<keyword evidence="7" id="KW-1185">Reference proteome</keyword>
<feature type="compositionally biased region" description="Low complexity" evidence="3">
    <location>
        <begin position="411"/>
        <end position="429"/>
    </location>
</feature>
<dbReference type="GO" id="GO:0030424">
    <property type="term" value="C:axon"/>
    <property type="evidence" value="ECO:0007669"/>
    <property type="project" value="TreeGrafter"/>
</dbReference>
<dbReference type="PRINTS" id="PR00360">
    <property type="entry name" value="C2DOMAIN"/>
</dbReference>
<dbReference type="PANTHER" id="PTHR10024">
    <property type="entry name" value="SYNAPTOTAGMIN"/>
    <property type="match status" value="1"/>
</dbReference>
<evidence type="ECO:0000259" key="5">
    <source>
        <dbReference type="PROSITE" id="PS50004"/>
    </source>
</evidence>
<dbReference type="InterPro" id="IPR001565">
    <property type="entry name" value="Synaptotagmin"/>
</dbReference>
<dbReference type="FunFam" id="2.60.40.150:FF:000028">
    <property type="entry name" value="Synaptotagmin 7"/>
    <property type="match status" value="1"/>
</dbReference>
<dbReference type="GO" id="GO:0005509">
    <property type="term" value="F:calcium ion binding"/>
    <property type="evidence" value="ECO:0007669"/>
    <property type="project" value="TreeGrafter"/>
</dbReference>
<organism evidence="6 7">
    <name type="scientific">Rhodinocichla rosea</name>
    <dbReference type="NCBI Taxonomy" id="58203"/>
    <lineage>
        <taxon>Eukaryota</taxon>
        <taxon>Metazoa</taxon>
        <taxon>Chordata</taxon>
        <taxon>Craniata</taxon>
        <taxon>Vertebrata</taxon>
        <taxon>Euteleostomi</taxon>
        <taxon>Archelosauria</taxon>
        <taxon>Archosauria</taxon>
        <taxon>Dinosauria</taxon>
        <taxon>Saurischia</taxon>
        <taxon>Theropoda</taxon>
        <taxon>Coelurosauria</taxon>
        <taxon>Aves</taxon>
        <taxon>Neognathae</taxon>
        <taxon>Neoaves</taxon>
        <taxon>Telluraves</taxon>
        <taxon>Australaves</taxon>
        <taxon>Passeriformes</taxon>
        <taxon>Thraupidae</taxon>
        <taxon>Rhodinocichla</taxon>
    </lineage>
</organism>
<dbReference type="CDD" id="cd08405">
    <property type="entry name" value="C2B_Synaptotagmin-7"/>
    <property type="match status" value="1"/>
</dbReference>
<keyword evidence="2" id="KW-0677">Repeat</keyword>
<evidence type="ECO:0000256" key="1">
    <source>
        <dbReference type="ARBA" id="ARBA00006996"/>
    </source>
</evidence>
<dbReference type="InterPro" id="IPR037741">
    <property type="entry name" value="C2B_Synaptotagmin-7"/>
</dbReference>
<feature type="compositionally biased region" description="Polar residues" evidence="3">
    <location>
        <begin position="394"/>
        <end position="405"/>
    </location>
</feature>
<dbReference type="GO" id="GO:0005544">
    <property type="term" value="F:calcium-dependent phospholipid binding"/>
    <property type="evidence" value="ECO:0007669"/>
    <property type="project" value="TreeGrafter"/>
</dbReference>
<feature type="region of interest" description="Disordered" evidence="3">
    <location>
        <begin position="337"/>
        <end position="443"/>
    </location>
</feature>
<accession>A0A7K8S7W4</accession>
<dbReference type="GO" id="GO:0001786">
    <property type="term" value="F:phosphatidylserine binding"/>
    <property type="evidence" value="ECO:0007669"/>
    <property type="project" value="TreeGrafter"/>
</dbReference>
<feature type="compositionally biased region" description="Polar residues" evidence="3">
    <location>
        <begin position="239"/>
        <end position="250"/>
    </location>
</feature>
<keyword evidence="4" id="KW-1133">Transmembrane helix</keyword>
<feature type="compositionally biased region" description="Low complexity" evidence="3">
    <location>
        <begin position="225"/>
        <end position="236"/>
    </location>
</feature>
<evidence type="ECO:0000313" key="7">
    <source>
        <dbReference type="Proteomes" id="UP000574210"/>
    </source>
</evidence>
<protein>
    <submittedName>
        <fullName evidence="6">SYT7 protein</fullName>
    </submittedName>
</protein>
<dbReference type="GO" id="GO:0006906">
    <property type="term" value="P:vesicle fusion"/>
    <property type="evidence" value="ECO:0007669"/>
    <property type="project" value="TreeGrafter"/>
</dbReference>
<feature type="non-terminal residue" evidence="6">
    <location>
        <position position="1"/>
    </location>
</feature>
<dbReference type="GO" id="GO:0048791">
    <property type="term" value="P:calcium ion-regulated exocytosis of neurotransmitter"/>
    <property type="evidence" value="ECO:0007669"/>
    <property type="project" value="TreeGrafter"/>
</dbReference>
<dbReference type="SMART" id="SM00239">
    <property type="entry name" value="C2"/>
    <property type="match status" value="2"/>
</dbReference>
<evidence type="ECO:0000313" key="6">
    <source>
        <dbReference type="EMBL" id="NXF25991.1"/>
    </source>
</evidence>
<feature type="region of interest" description="Disordered" evidence="3">
    <location>
        <begin position="127"/>
        <end position="172"/>
    </location>
</feature>
<feature type="non-terminal residue" evidence="6">
    <location>
        <position position="697"/>
    </location>
</feature>